<feature type="transmembrane region" description="Helical" evidence="7">
    <location>
        <begin position="194"/>
        <end position="212"/>
    </location>
</feature>
<keyword evidence="4 7" id="KW-0812">Transmembrane</keyword>
<evidence type="ECO:0000256" key="3">
    <source>
        <dbReference type="ARBA" id="ARBA00022475"/>
    </source>
</evidence>
<organism evidence="9 10">
    <name type="scientific">Polaribacter porphyrae</name>
    <dbReference type="NCBI Taxonomy" id="1137780"/>
    <lineage>
        <taxon>Bacteria</taxon>
        <taxon>Pseudomonadati</taxon>
        <taxon>Bacteroidota</taxon>
        <taxon>Flavobacteriia</taxon>
        <taxon>Flavobacteriales</taxon>
        <taxon>Flavobacteriaceae</taxon>
    </lineage>
</organism>
<dbReference type="PRINTS" id="PR00812">
    <property type="entry name" value="BCTERIALGSPF"/>
</dbReference>
<name>A0A2S7WS44_9FLAO</name>
<comment type="similarity">
    <text evidence="2">Belongs to the GSP F family.</text>
</comment>
<comment type="caution">
    <text evidence="9">The sequence shown here is derived from an EMBL/GenBank/DDBJ whole genome shotgun (WGS) entry which is preliminary data.</text>
</comment>
<protein>
    <submittedName>
        <fullName evidence="9">General secretion pathway protein GspF</fullName>
    </submittedName>
</protein>
<gene>
    <name evidence="9" type="ORF">BTO18_14345</name>
</gene>
<keyword evidence="10" id="KW-1185">Reference proteome</keyword>
<dbReference type="InterPro" id="IPR003004">
    <property type="entry name" value="GspF/PilC"/>
</dbReference>
<dbReference type="AlphaFoldDB" id="A0A2S7WS44"/>
<evidence type="ECO:0000256" key="6">
    <source>
        <dbReference type="ARBA" id="ARBA00023136"/>
    </source>
</evidence>
<dbReference type="Proteomes" id="UP000238882">
    <property type="component" value="Unassembled WGS sequence"/>
</dbReference>
<keyword evidence="6 7" id="KW-0472">Membrane</keyword>
<dbReference type="GO" id="GO:0005886">
    <property type="term" value="C:plasma membrane"/>
    <property type="evidence" value="ECO:0007669"/>
    <property type="project" value="UniProtKB-SubCell"/>
</dbReference>
<dbReference type="EMBL" id="MSCN01000001">
    <property type="protein sequence ID" value="PQJ80286.1"/>
    <property type="molecule type" value="Genomic_DNA"/>
</dbReference>
<evidence type="ECO:0000256" key="2">
    <source>
        <dbReference type="ARBA" id="ARBA00005745"/>
    </source>
</evidence>
<feature type="transmembrane region" description="Helical" evidence="7">
    <location>
        <begin position="347"/>
        <end position="365"/>
    </location>
</feature>
<dbReference type="Pfam" id="PF00482">
    <property type="entry name" value="T2SSF"/>
    <property type="match status" value="2"/>
</dbReference>
<dbReference type="RefSeq" id="WP_105016882.1">
    <property type="nucleotide sequence ID" value="NZ_MSCN01000001.1"/>
</dbReference>
<keyword evidence="3" id="KW-1003">Cell membrane</keyword>
<feature type="transmembrane region" description="Helical" evidence="7">
    <location>
        <begin position="136"/>
        <end position="163"/>
    </location>
</feature>
<dbReference type="PANTHER" id="PTHR30012">
    <property type="entry name" value="GENERAL SECRETION PATHWAY PROTEIN"/>
    <property type="match status" value="1"/>
</dbReference>
<keyword evidence="5 7" id="KW-1133">Transmembrane helix</keyword>
<reference evidence="9 10" key="1">
    <citation type="submission" date="2016-12" db="EMBL/GenBank/DDBJ databases">
        <title>Trade-off between light-utilization and light-protection in marine flavobacteria.</title>
        <authorList>
            <person name="Kumagai Y."/>
            <person name="Yoshizawa S."/>
            <person name="Kogure K."/>
            <person name="Iwasaki W."/>
        </authorList>
    </citation>
    <scope>NUCLEOTIDE SEQUENCE [LARGE SCALE GENOMIC DNA]</scope>
    <source>
        <strain evidence="9 10">NBRC 108759</strain>
    </source>
</reference>
<evidence type="ECO:0000256" key="1">
    <source>
        <dbReference type="ARBA" id="ARBA00004651"/>
    </source>
</evidence>
<dbReference type="InterPro" id="IPR018076">
    <property type="entry name" value="T2SS_GspF_dom"/>
</dbReference>
<proteinExistence type="inferred from homology"/>
<evidence type="ECO:0000256" key="7">
    <source>
        <dbReference type="SAM" id="Phobius"/>
    </source>
</evidence>
<comment type="subcellular location">
    <subcellularLocation>
        <location evidence="1">Cell membrane</location>
        <topology evidence="1">Multi-pass membrane protein</topology>
    </subcellularLocation>
</comment>
<evidence type="ECO:0000313" key="9">
    <source>
        <dbReference type="EMBL" id="PQJ80286.1"/>
    </source>
</evidence>
<sequence>MPFQLKNIEKQKKQSASFDIDALLKKEITFGNSFSNKKKENFYTELQVLLHAGLTLKDALVLISEEQKKEKDKNLLKSLVDELIDGKNLSDAIKKQKSFSSYEYHSLKIGEQTGTLQKVTQELGFFYKRKNEQRRIIVSALSYPIVVLCTAFLAILFMLQFVVPMFADIFKQNKVELPWITKKIMVASTLFKEYWWGIFVFILSIIILKQFIHKKEWYLKYTSTIVLKLPLIGEFIRKVKIAQFTQAITLLTGAKVPLLNGIQLTKKMIGYYPLETALEKVESDILQGKSLHQSMNNCKIFDKKMVSLIKVADETNQNETIFKRLTDQYNQEIEYKSKMISATIEPFIILVLGAIVATVLIAMYLPMFTLSTVIS</sequence>
<evidence type="ECO:0000313" key="10">
    <source>
        <dbReference type="Proteomes" id="UP000238882"/>
    </source>
</evidence>
<accession>A0A2S7WS44</accession>
<dbReference type="OrthoDB" id="1523422at2"/>
<evidence type="ECO:0000256" key="4">
    <source>
        <dbReference type="ARBA" id="ARBA00022692"/>
    </source>
</evidence>
<evidence type="ECO:0000256" key="5">
    <source>
        <dbReference type="ARBA" id="ARBA00022989"/>
    </source>
</evidence>
<feature type="domain" description="Type II secretion system protein GspF" evidence="8">
    <location>
        <begin position="244"/>
        <end position="366"/>
    </location>
</feature>
<dbReference type="PANTHER" id="PTHR30012:SF0">
    <property type="entry name" value="TYPE II SECRETION SYSTEM PROTEIN F-RELATED"/>
    <property type="match status" value="1"/>
</dbReference>
<dbReference type="Gene3D" id="1.20.81.30">
    <property type="entry name" value="Type II secretion system (T2SS), domain F"/>
    <property type="match status" value="2"/>
</dbReference>
<feature type="domain" description="Type II secretion system protein GspF" evidence="8">
    <location>
        <begin position="42"/>
        <end position="164"/>
    </location>
</feature>
<dbReference type="InterPro" id="IPR042094">
    <property type="entry name" value="T2SS_GspF_sf"/>
</dbReference>
<evidence type="ECO:0000259" key="8">
    <source>
        <dbReference type="Pfam" id="PF00482"/>
    </source>
</evidence>